<dbReference type="PANTHER" id="PTHR39210:SF1">
    <property type="entry name" value="HEPARIN-SULFATE LYASE"/>
    <property type="match status" value="1"/>
</dbReference>
<dbReference type="GO" id="GO:0016829">
    <property type="term" value="F:lyase activity"/>
    <property type="evidence" value="ECO:0007669"/>
    <property type="project" value="UniProtKB-KW"/>
</dbReference>
<dbReference type="Pfam" id="PF07940">
    <property type="entry name" value="Hepar_II_III_C"/>
    <property type="match status" value="1"/>
</dbReference>
<evidence type="ECO:0000256" key="4">
    <source>
        <dbReference type="ARBA" id="ARBA00023239"/>
    </source>
</evidence>
<dbReference type="PANTHER" id="PTHR39210">
    <property type="entry name" value="HEPARIN-SULFATE LYASE"/>
    <property type="match status" value="1"/>
</dbReference>
<proteinExistence type="predicted"/>
<evidence type="ECO:0000256" key="3">
    <source>
        <dbReference type="ARBA" id="ARBA00022764"/>
    </source>
</evidence>
<evidence type="ECO:0008006" key="10">
    <source>
        <dbReference type="Google" id="ProtNLM"/>
    </source>
</evidence>
<dbReference type="SUPFAM" id="SSF48230">
    <property type="entry name" value="Chondroitin AC/alginate lyase"/>
    <property type="match status" value="1"/>
</dbReference>
<dbReference type="Gene3D" id="2.70.98.70">
    <property type="match status" value="1"/>
</dbReference>
<evidence type="ECO:0000256" key="2">
    <source>
        <dbReference type="ARBA" id="ARBA00022729"/>
    </source>
</evidence>
<dbReference type="Pfam" id="PF05426">
    <property type="entry name" value="Alginate_lyase"/>
    <property type="match status" value="1"/>
</dbReference>
<comment type="caution">
    <text evidence="8">The sequence shown here is derived from an EMBL/GenBank/DDBJ whole genome shotgun (WGS) entry which is preliminary data.</text>
</comment>
<dbReference type="EMBL" id="BMGT01000001">
    <property type="protein sequence ID" value="GGG62821.1"/>
    <property type="molecule type" value="Genomic_DNA"/>
</dbReference>
<feature type="signal peptide" evidence="5">
    <location>
        <begin position="1"/>
        <end position="21"/>
    </location>
</feature>
<gene>
    <name evidence="8" type="ORF">GCM10011585_00290</name>
</gene>
<evidence type="ECO:0000313" key="8">
    <source>
        <dbReference type="EMBL" id="GGG62821.1"/>
    </source>
</evidence>
<dbReference type="InterPro" id="IPR008397">
    <property type="entry name" value="Alginate_lyase_dom"/>
</dbReference>
<evidence type="ECO:0000256" key="5">
    <source>
        <dbReference type="SAM" id="SignalP"/>
    </source>
</evidence>
<dbReference type="Proteomes" id="UP000647241">
    <property type="component" value="Unassembled WGS sequence"/>
</dbReference>
<sequence>MCGFHIVLFVLSLAAWPQAYAQAPSLFLTLQDIHSRAEIAKTEPWARESLHELIREADAFPESYEKRFGLQSVELPPEGGQWIHWYVCPDTGTPLSFRPPNHNVCPDTGKEYSGYPFDQVVYQLRNDALGRAALTLGLAYRFTNRERYAREAAQILTAYADRYQSWPLHDNHGNPTANGGKAYSQTLDESIWLINIAWTYDLVRGAGVLDASAKAHIENDLLRASYQTVSKAHKGPTDNIQSWINAAIAAVGFTLKDSTLIHEAIDGPIGFRSQMRNFVTQGFWIEGTFGYHFYALRALVATAQMAKLHGINLWVQEPALLSLFNGPLGIVLPNGYLPAFNDSNPVNLYEQDYLYEQAYTASKNPRYLPVMLKYGRASREALLFGVARPPKPPRLALKSEVFDKAGFAALRNKINDFTVVVKFGQHGGPHGHYDKLSFVLYSQGHIMGIDPGTQLYGLPLHQLWDSMTIAHNTVSVDEQRQSAATGRLISWKTNPNWTTITMDAGSIYPGVFFDRSIVLTPNYCLIADHVHSSTFHTVDWIYHDAGTLEIAKPAFTQKVTDLPAKNGYGLLKDVWRSVDGGPLIARFVDYSNEQASEESNPNSPVASIRSRNLSADEAADNPSNTAVMELTIPADTNQELMRGEAPGHNLKKPVSFVLVRKQGADVRFTAVLSPKPDLNLNVQQGGNSQNHRVLITGQDFSDRISVEPPLTVEHSRSGARTQK</sequence>
<reference evidence="8" key="1">
    <citation type="journal article" date="2014" name="Int. J. Syst. Evol. Microbiol.">
        <title>Complete genome sequence of Corynebacterium casei LMG S-19264T (=DSM 44701T), isolated from a smear-ripened cheese.</title>
        <authorList>
            <consortium name="US DOE Joint Genome Institute (JGI-PGF)"/>
            <person name="Walter F."/>
            <person name="Albersmeier A."/>
            <person name="Kalinowski J."/>
            <person name="Ruckert C."/>
        </authorList>
    </citation>
    <scope>NUCLEOTIDE SEQUENCE</scope>
    <source>
        <strain evidence="8">CGMCC 1.12997</strain>
    </source>
</reference>
<feature type="domain" description="Alginate lyase" evidence="6">
    <location>
        <begin position="127"/>
        <end position="316"/>
    </location>
</feature>
<evidence type="ECO:0000256" key="1">
    <source>
        <dbReference type="ARBA" id="ARBA00004418"/>
    </source>
</evidence>
<dbReference type="Gene3D" id="1.50.10.100">
    <property type="entry name" value="Chondroitin AC/alginate lyase"/>
    <property type="match status" value="1"/>
</dbReference>
<dbReference type="InterPro" id="IPR008929">
    <property type="entry name" value="Chondroitin_lyas"/>
</dbReference>
<protein>
    <recommendedName>
        <fullName evidence="10">Alginate lyase</fullName>
    </recommendedName>
</protein>
<keyword evidence="3" id="KW-0574">Periplasm</keyword>
<evidence type="ECO:0000259" key="7">
    <source>
        <dbReference type="Pfam" id="PF07940"/>
    </source>
</evidence>
<keyword evidence="9" id="KW-1185">Reference proteome</keyword>
<dbReference type="GO" id="GO:0042597">
    <property type="term" value="C:periplasmic space"/>
    <property type="evidence" value="ECO:0007669"/>
    <property type="project" value="UniProtKB-SubCell"/>
</dbReference>
<keyword evidence="4" id="KW-0456">Lyase</keyword>
<feature type="domain" description="Heparinase II/III-like C-terminal" evidence="7">
    <location>
        <begin position="399"/>
        <end position="582"/>
    </location>
</feature>
<dbReference type="AlphaFoldDB" id="A0A917LWZ2"/>
<evidence type="ECO:0000259" key="6">
    <source>
        <dbReference type="Pfam" id="PF05426"/>
    </source>
</evidence>
<dbReference type="InterPro" id="IPR012480">
    <property type="entry name" value="Hepar_II_III_C"/>
</dbReference>
<reference evidence="8" key="2">
    <citation type="submission" date="2020-09" db="EMBL/GenBank/DDBJ databases">
        <authorList>
            <person name="Sun Q."/>
            <person name="Zhou Y."/>
        </authorList>
    </citation>
    <scope>NUCLEOTIDE SEQUENCE</scope>
    <source>
        <strain evidence="8">CGMCC 1.12997</strain>
    </source>
</reference>
<name>A0A917LWZ2_9BACT</name>
<accession>A0A917LWZ2</accession>
<organism evidence="8 9">
    <name type="scientific">Edaphobacter dinghuensis</name>
    <dbReference type="NCBI Taxonomy" id="1560005"/>
    <lineage>
        <taxon>Bacteria</taxon>
        <taxon>Pseudomonadati</taxon>
        <taxon>Acidobacteriota</taxon>
        <taxon>Terriglobia</taxon>
        <taxon>Terriglobales</taxon>
        <taxon>Acidobacteriaceae</taxon>
        <taxon>Edaphobacter</taxon>
    </lineage>
</organism>
<comment type="subcellular location">
    <subcellularLocation>
        <location evidence="1">Periplasm</location>
    </subcellularLocation>
</comment>
<feature type="chain" id="PRO_5037663592" description="Alginate lyase" evidence="5">
    <location>
        <begin position="22"/>
        <end position="723"/>
    </location>
</feature>
<keyword evidence="2 5" id="KW-0732">Signal</keyword>
<evidence type="ECO:0000313" key="9">
    <source>
        <dbReference type="Proteomes" id="UP000647241"/>
    </source>
</evidence>